<evidence type="ECO:0000256" key="3">
    <source>
        <dbReference type="ARBA" id="ARBA00023002"/>
    </source>
</evidence>
<organism evidence="6 7">
    <name type="scientific">Acropora cervicornis</name>
    <name type="common">Staghorn coral</name>
    <dbReference type="NCBI Taxonomy" id="6130"/>
    <lineage>
        <taxon>Eukaryota</taxon>
        <taxon>Metazoa</taxon>
        <taxon>Cnidaria</taxon>
        <taxon>Anthozoa</taxon>
        <taxon>Hexacorallia</taxon>
        <taxon>Scleractinia</taxon>
        <taxon>Astrocoeniina</taxon>
        <taxon>Acroporidae</taxon>
        <taxon>Acropora</taxon>
    </lineage>
</organism>
<dbReference type="GO" id="GO:0016121">
    <property type="term" value="P:carotene catabolic process"/>
    <property type="evidence" value="ECO:0007669"/>
    <property type="project" value="TreeGrafter"/>
</dbReference>
<dbReference type="Pfam" id="PF03055">
    <property type="entry name" value="RPE65"/>
    <property type="match status" value="2"/>
</dbReference>
<sequence>MHKALDGKIPCFLTLKTAGQDQSLLFQTVNEHPEPISAEIRGNLPPWLNGTLLRNGPGRFECDNTSFNHWFDGQSLVHRFNIQGGHVTYSNAFVRSESYADSLKHGLKNHLEFGTFVPPDPCYSIFARLFSRYFGKEVPMDNTNVNVINLKNKTFAVTETQTLFEINPSTLETLKAADLTEQFPGVTINSALAHPHYTVDGSVINLAVSYGITSKYRIIHIPPSSRNASGNPFEGGKVISTITPGGGFGYVHSFALTENFIIVVEGPLKIDIWRVLSHRFFGSSPEDWLYWDKKQQTYFHVIDRQNGEQAGLFTADPFLVFHHVNAFEKDGNINIDASCYHNDSIIRQMALRNLRSPMKPGQKRFEKPEVRRYKLPIGELNSSGGKKALEKKSDGLDYTLLLTGMELPRINYEEYNGKPYKFVYGVIGSEERVFSKLCKLNVETKEYVSWKEPGGFVSEPIFVKNPEGKEEDDGVVLAMNEHPEPISAEIRGNLPPWLNGTLLRNGPGRFECDNTSFNHWFDGQSLVHRFNIQGGHVTYSNAFVRSESYADSLKHGLKNHLEFGTFVPPDPCYSIFARLFSRYFGKEVPMDNTNVNVINLKNKTFAVTETQTLFEINPSTLETLKAADLTEQFPGVTINSALAHPHYTADGSVINLAVSYGFNSEYRIIHIPPSSGKASRNRFEGGKVISTITPRGGFGYVHSFALTENFIIVVEGPLKIDIWRVLSHRFFGSSPEDWLYWDKKQQTYFHVIDRQNGEQAGLFTADPFLVFHHVNAFEKDGNINIDASCYHNDSIIRQTALRNMRSPLKPGQKRFEKPEIRRYKLPIRELNSWGREKALEKKSDGLDYTLLLTGMDLPRINYDEYNGKPYRFVYGVINSEEMLSTKQLLCKLNVENKEYVLWKEPGGFVSEPIFVKNPEGKEEDDGVVLA</sequence>
<dbReference type="Proteomes" id="UP001249851">
    <property type="component" value="Unassembled WGS sequence"/>
</dbReference>
<dbReference type="GO" id="GO:0003834">
    <property type="term" value="F:beta-carotene 15,15'-dioxygenase activity"/>
    <property type="evidence" value="ECO:0007669"/>
    <property type="project" value="TreeGrafter"/>
</dbReference>
<comment type="similarity">
    <text evidence="1">Belongs to the carotenoid oxygenase family.</text>
</comment>
<protein>
    <submittedName>
        <fullName evidence="6">Retinoid isomerohydrolase</fullName>
    </submittedName>
</protein>
<feature type="binding site" evidence="5">
    <location>
        <position position="194"/>
    </location>
    <ligand>
        <name>Fe cation</name>
        <dbReference type="ChEBI" id="CHEBI:24875"/>
        <note>catalytic</note>
    </ligand>
</feature>
<dbReference type="InterPro" id="IPR004294">
    <property type="entry name" value="Carotenoid_Oase"/>
</dbReference>
<name>A0AAD9QTP6_ACRCE</name>
<dbReference type="EMBL" id="JARQWQ010000014">
    <property type="protein sequence ID" value="KAK2567382.1"/>
    <property type="molecule type" value="Genomic_DNA"/>
</dbReference>
<evidence type="ECO:0000256" key="5">
    <source>
        <dbReference type="PIRSR" id="PIRSR604294-1"/>
    </source>
</evidence>
<evidence type="ECO:0000313" key="6">
    <source>
        <dbReference type="EMBL" id="KAK2567382.1"/>
    </source>
</evidence>
<reference evidence="6" key="2">
    <citation type="journal article" date="2023" name="Science">
        <title>Genomic signatures of disease resistance in endangered staghorn corals.</title>
        <authorList>
            <person name="Vollmer S.V."/>
            <person name="Selwyn J.D."/>
            <person name="Despard B.A."/>
            <person name="Roesel C.L."/>
        </authorList>
    </citation>
    <scope>NUCLEOTIDE SEQUENCE</scope>
    <source>
        <strain evidence="6">K2</strain>
    </source>
</reference>
<keyword evidence="3" id="KW-0560">Oxidoreductase</keyword>
<feature type="binding site" evidence="5">
    <location>
        <position position="322"/>
    </location>
    <ligand>
        <name>Fe cation</name>
        <dbReference type="ChEBI" id="CHEBI:24875"/>
        <note>catalytic</note>
    </ligand>
</feature>
<dbReference type="GO" id="GO:0046872">
    <property type="term" value="F:metal ion binding"/>
    <property type="evidence" value="ECO:0007669"/>
    <property type="project" value="UniProtKB-KW"/>
</dbReference>
<evidence type="ECO:0000256" key="4">
    <source>
        <dbReference type="ARBA" id="ARBA00023004"/>
    </source>
</evidence>
<feature type="non-terminal residue" evidence="6">
    <location>
        <position position="1"/>
    </location>
</feature>
<keyword evidence="4 5" id="KW-0408">Iron</keyword>
<keyword evidence="2 5" id="KW-0479">Metal-binding</keyword>
<dbReference type="PANTHER" id="PTHR10543:SF24">
    <property type="entry name" value="CAROTENOID ISOMEROOXYGENASE"/>
    <property type="match status" value="1"/>
</dbReference>
<accession>A0AAD9QTP6</accession>
<gene>
    <name evidence="6" type="ORF">P5673_008186</name>
</gene>
<comment type="cofactor">
    <cofactor evidence="5">
        <name>Fe(2+)</name>
        <dbReference type="ChEBI" id="CHEBI:29033"/>
    </cofactor>
    <text evidence="5">Binds 1 Fe(2+) ion per subunit.</text>
</comment>
<dbReference type="GO" id="GO:0010436">
    <property type="term" value="F:carotenoid dioxygenase activity"/>
    <property type="evidence" value="ECO:0007669"/>
    <property type="project" value="TreeGrafter"/>
</dbReference>
<comment type="caution">
    <text evidence="6">The sequence shown here is derived from an EMBL/GenBank/DDBJ whole genome shotgun (WGS) entry which is preliminary data.</text>
</comment>
<evidence type="ECO:0000313" key="7">
    <source>
        <dbReference type="Proteomes" id="UP001249851"/>
    </source>
</evidence>
<evidence type="ECO:0000256" key="1">
    <source>
        <dbReference type="ARBA" id="ARBA00006787"/>
    </source>
</evidence>
<proteinExistence type="inferred from homology"/>
<keyword evidence="7" id="KW-1185">Reference proteome</keyword>
<dbReference type="PANTHER" id="PTHR10543">
    <property type="entry name" value="BETA-CAROTENE DIOXYGENASE"/>
    <property type="match status" value="1"/>
</dbReference>
<reference evidence="6" key="1">
    <citation type="journal article" date="2023" name="G3 (Bethesda)">
        <title>Whole genome assembly and annotation of the endangered Caribbean coral Acropora cervicornis.</title>
        <authorList>
            <person name="Selwyn J.D."/>
            <person name="Vollmer S.V."/>
        </authorList>
    </citation>
    <scope>NUCLEOTIDE SEQUENCE</scope>
    <source>
        <strain evidence="6">K2</strain>
    </source>
</reference>
<dbReference type="AlphaFoldDB" id="A0AAD9QTP6"/>
<evidence type="ECO:0000256" key="2">
    <source>
        <dbReference type="ARBA" id="ARBA00022723"/>
    </source>
</evidence>
<feature type="binding site" evidence="5">
    <location>
        <position position="252"/>
    </location>
    <ligand>
        <name>Fe cation</name>
        <dbReference type="ChEBI" id="CHEBI:24875"/>
        <note>catalytic</note>
    </ligand>
</feature>